<keyword evidence="2" id="KW-1185">Reference proteome</keyword>
<gene>
    <name evidence="1" type="ORF">NDR86_30935</name>
</gene>
<proteinExistence type="predicted"/>
<organism evidence="1 2">
    <name type="scientific">Nocardia pulmonis</name>
    <dbReference type="NCBI Taxonomy" id="2951408"/>
    <lineage>
        <taxon>Bacteria</taxon>
        <taxon>Bacillati</taxon>
        <taxon>Actinomycetota</taxon>
        <taxon>Actinomycetes</taxon>
        <taxon>Mycobacteriales</taxon>
        <taxon>Nocardiaceae</taxon>
        <taxon>Nocardia</taxon>
    </lineage>
</organism>
<dbReference type="RefSeq" id="WP_251917372.1">
    <property type="nucleotide sequence ID" value="NZ_JAMRXG010000018.1"/>
</dbReference>
<sequence length="88" mass="9954">MTCTRYPYSAHVTFPDGTSDDYDRWSNEATHAVVGRDRDGLTKSERLIVAEWCTDPEAARTCAEQWLARYGGEWTVVPVTYTTPGNLH</sequence>
<comment type="caution">
    <text evidence="1">The sequence shown here is derived from an EMBL/GenBank/DDBJ whole genome shotgun (WGS) entry which is preliminary data.</text>
</comment>
<accession>A0A9X2J0K2</accession>
<name>A0A9X2J0K2_9NOCA</name>
<evidence type="ECO:0000313" key="2">
    <source>
        <dbReference type="Proteomes" id="UP001139157"/>
    </source>
</evidence>
<dbReference type="Proteomes" id="UP001139157">
    <property type="component" value="Unassembled WGS sequence"/>
</dbReference>
<evidence type="ECO:0000313" key="1">
    <source>
        <dbReference type="EMBL" id="MCM6777909.1"/>
    </source>
</evidence>
<reference evidence="1" key="1">
    <citation type="submission" date="2022-06" db="EMBL/GenBank/DDBJ databases">
        <title>Novel species in genus nocardia.</title>
        <authorList>
            <person name="Li F."/>
        </authorList>
    </citation>
    <scope>NUCLEOTIDE SEQUENCE</scope>
    <source>
        <strain evidence="1">CDC141</strain>
    </source>
</reference>
<dbReference type="AlphaFoldDB" id="A0A9X2J0K2"/>
<dbReference type="EMBL" id="JAMRXG010000018">
    <property type="protein sequence ID" value="MCM6777909.1"/>
    <property type="molecule type" value="Genomic_DNA"/>
</dbReference>
<protein>
    <submittedName>
        <fullName evidence="1">Uncharacterized protein</fullName>
    </submittedName>
</protein>